<dbReference type="InterPro" id="IPR036393">
    <property type="entry name" value="AceGlu_kinase-like_sf"/>
</dbReference>
<feature type="binding site" evidence="12">
    <location>
        <begin position="209"/>
        <end position="210"/>
    </location>
    <ligand>
        <name>ATP</name>
        <dbReference type="ChEBI" id="CHEBI:30616"/>
    </ligand>
</feature>
<feature type="binding site" evidence="12">
    <location>
        <position position="179"/>
    </location>
    <ligand>
        <name>ATP</name>
        <dbReference type="ChEBI" id="CHEBI:30616"/>
    </ligand>
</feature>
<dbReference type="PROSITE" id="PS00324">
    <property type="entry name" value="ASPARTOKINASE"/>
    <property type="match status" value="1"/>
</dbReference>
<evidence type="ECO:0000256" key="1">
    <source>
        <dbReference type="ARBA" id="ARBA00004766"/>
    </source>
</evidence>
<dbReference type="InterPro" id="IPR001048">
    <property type="entry name" value="Asp/Glu/Uridylate_kinase"/>
</dbReference>
<feature type="binding site" evidence="12">
    <location>
        <position position="74"/>
    </location>
    <ligand>
        <name>substrate</name>
    </ligand>
</feature>
<evidence type="ECO:0000256" key="2">
    <source>
        <dbReference type="ARBA" id="ARBA00004986"/>
    </source>
</evidence>
<evidence type="ECO:0000256" key="10">
    <source>
        <dbReference type="ARBA" id="ARBA00023154"/>
    </source>
</evidence>
<dbReference type="AlphaFoldDB" id="A0A3S9XDP8"/>
<dbReference type="EMBL" id="CP029822">
    <property type="protein sequence ID" value="AZS50460.1"/>
    <property type="molecule type" value="Genomic_DNA"/>
</dbReference>
<keyword evidence="10" id="KW-0457">Lysine biosynthesis</keyword>
<dbReference type="CDD" id="cd04923">
    <property type="entry name" value="ACT_AK-LysC-DapG-like_2"/>
    <property type="match status" value="1"/>
</dbReference>
<dbReference type="GO" id="GO:0009089">
    <property type="term" value="P:lysine biosynthetic process via diaminopimelate"/>
    <property type="evidence" value="ECO:0007669"/>
    <property type="project" value="UniProtKB-UniPathway"/>
</dbReference>
<dbReference type="UniPathway" id="UPA00051">
    <property type="reaction ID" value="UER00462"/>
</dbReference>
<evidence type="ECO:0000256" key="5">
    <source>
        <dbReference type="ARBA" id="ARBA00022605"/>
    </source>
</evidence>
<comment type="pathway">
    <text evidence="2 14">Amino-acid biosynthesis; L-methionine biosynthesis via de novo pathway; L-homoserine from L-aspartate: step 1/3.</text>
</comment>
<dbReference type="InterPro" id="IPR041740">
    <property type="entry name" value="AKii-LysC-BS"/>
</dbReference>
<dbReference type="Gene3D" id="3.30.2130.10">
    <property type="entry name" value="VC0802-like"/>
    <property type="match status" value="1"/>
</dbReference>
<dbReference type="GO" id="GO:0009090">
    <property type="term" value="P:homoserine biosynthetic process"/>
    <property type="evidence" value="ECO:0007669"/>
    <property type="project" value="TreeGrafter"/>
</dbReference>
<evidence type="ECO:0000256" key="8">
    <source>
        <dbReference type="ARBA" id="ARBA00022777"/>
    </source>
</evidence>
<comment type="pathway">
    <text evidence="1 14">Amino-acid biosynthesis; L-lysine biosynthesis via DAP pathway; (S)-tetrahydrodipicolinate from L-aspartate: step 1/4.</text>
</comment>
<feature type="domain" description="ACT" evidence="15">
    <location>
        <begin position="265"/>
        <end position="348"/>
    </location>
</feature>
<dbReference type="GO" id="GO:0005524">
    <property type="term" value="F:ATP binding"/>
    <property type="evidence" value="ECO:0007669"/>
    <property type="project" value="UniProtKB-KW"/>
</dbReference>
<evidence type="ECO:0000256" key="14">
    <source>
        <dbReference type="RuleBase" id="RU004249"/>
    </source>
</evidence>
<feature type="binding site" evidence="12">
    <location>
        <begin position="7"/>
        <end position="10"/>
    </location>
    <ligand>
        <name>ATP</name>
        <dbReference type="ChEBI" id="CHEBI:30616"/>
    </ligand>
</feature>
<name>A0A3S9XDP8_9GAMM</name>
<evidence type="ECO:0000259" key="15">
    <source>
        <dbReference type="PROSITE" id="PS51671"/>
    </source>
</evidence>
<dbReference type="SUPFAM" id="SSF55021">
    <property type="entry name" value="ACT-like"/>
    <property type="match status" value="2"/>
</dbReference>
<evidence type="ECO:0000313" key="16">
    <source>
        <dbReference type="EMBL" id="AZS50460.1"/>
    </source>
</evidence>
<dbReference type="KEGG" id="emo:DM558_06590"/>
<keyword evidence="8 13" id="KW-0418">Kinase</keyword>
<dbReference type="RefSeq" id="WP_127162823.1">
    <property type="nucleotide sequence ID" value="NZ_CP029822.1"/>
</dbReference>
<dbReference type="UniPathway" id="UPA00034">
    <property type="reaction ID" value="UER00015"/>
</dbReference>
<protein>
    <recommendedName>
        <fullName evidence="13">Aspartokinase</fullName>
        <ecNumber evidence="13">2.7.2.4</ecNumber>
    </recommendedName>
</protein>
<comment type="catalytic activity">
    <reaction evidence="11 13">
        <text>L-aspartate + ATP = 4-phospho-L-aspartate + ADP</text>
        <dbReference type="Rhea" id="RHEA:23776"/>
        <dbReference type="ChEBI" id="CHEBI:29991"/>
        <dbReference type="ChEBI" id="CHEBI:30616"/>
        <dbReference type="ChEBI" id="CHEBI:57535"/>
        <dbReference type="ChEBI" id="CHEBI:456216"/>
        <dbReference type="EC" id="2.7.2.4"/>
    </reaction>
</comment>
<dbReference type="Pfam" id="PF00696">
    <property type="entry name" value="AA_kinase"/>
    <property type="match status" value="1"/>
</dbReference>
<keyword evidence="6 13" id="KW-0808">Transferase</keyword>
<dbReference type="GO" id="GO:0009088">
    <property type="term" value="P:threonine biosynthetic process"/>
    <property type="evidence" value="ECO:0007669"/>
    <property type="project" value="UniProtKB-UniPathway"/>
</dbReference>
<keyword evidence="17" id="KW-1185">Reference proteome</keyword>
<dbReference type="SUPFAM" id="SSF53633">
    <property type="entry name" value="Carbamate kinase-like"/>
    <property type="match status" value="1"/>
</dbReference>
<comment type="similarity">
    <text evidence="4 13">Belongs to the aspartokinase family.</text>
</comment>
<keyword evidence="7 12" id="KW-0547">Nucleotide-binding</keyword>
<dbReference type="UniPathway" id="UPA00050">
    <property type="reaction ID" value="UER00461"/>
</dbReference>
<evidence type="ECO:0000256" key="11">
    <source>
        <dbReference type="ARBA" id="ARBA00047872"/>
    </source>
</evidence>
<dbReference type="NCBIfam" id="TIGR00657">
    <property type="entry name" value="asp_kinases"/>
    <property type="match status" value="1"/>
</dbReference>
<reference evidence="17" key="1">
    <citation type="submission" date="2018-06" db="EMBL/GenBank/DDBJ databases">
        <title>Complete genome of Pseudomonas insecticola strain QZS01.</title>
        <authorList>
            <person name="Wang J."/>
            <person name="Su Q."/>
        </authorList>
    </citation>
    <scope>NUCLEOTIDE SEQUENCE [LARGE SCALE GENOMIC DNA]</scope>
    <source>
        <strain evidence="17">QZS01</strain>
    </source>
</reference>
<evidence type="ECO:0000256" key="3">
    <source>
        <dbReference type="ARBA" id="ARBA00005139"/>
    </source>
</evidence>
<dbReference type="CDD" id="cd04913">
    <property type="entry name" value="ACT_AKii-LysC-BS-like_1"/>
    <property type="match status" value="1"/>
</dbReference>
<dbReference type="GO" id="GO:0004072">
    <property type="term" value="F:aspartate kinase activity"/>
    <property type="evidence" value="ECO:0007669"/>
    <property type="project" value="UniProtKB-EC"/>
</dbReference>
<keyword evidence="5 14" id="KW-0028">Amino-acid biosynthesis</keyword>
<dbReference type="PROSITE" id="PS51671">
    <property type="entry name" value="ACT"/>
    <property type="match status" value="1"/>
</dbReference>
<evidence type="ECO:0000256" key="6">
    <source>
        <dbReference type="ARBA" id="ARBA00022679"/>
    </source>
</evidence>
<proteinExistence type="inferred from homology"/>
<dbReference type="InterPro" id="IPR018042">
    <property type="entry name" value="Aspartate_kinase_CS"/>
</dbReference>
<evidence type="ECO:0000256" key="4">
    <source>
        <dbReference type="ARBA" id="ARBA00010122"/>
    </source>
</evidence>
<dbReference type="GO" id="GO:0005829">
    <property type="term" value="C:cytosol"/>
    <property type="evidence" value="ECO:0007669"/>
    <property type="project" value="TreeGrafter"/>
</dbReference>
<dbReference type="PANTHER" id="PTHR21499">
    <property type="entry name" value="ASPARTATE KINASE"/>
    <property type="match status" value="1"/>
</dbReference>
<dbReference type="InterPro" id="IPR005260">
    <property type="entry name" value="Asp_kin_monofn"/>
</dbReference>
<keyword evidence="9 12" id="KW-0067">ATP-binding</keyword>
<dbReference type="InterPro" id="IPR045865">
    <property type="entry name" value="ACT-like_dom_sf"/>
</dbReference>
<feature type="binding site" evidence="12">
    <location>
        <position position="47"/>
    </location>
    <ligand>
        <name>substrate</name>
    </ligand>
</feature>
<feature type="binding site" evidence="12">
    <location>
        <begin position="173"/>
        <end position="174"/>
    </location>
    <ligand>
        <name>ATP</name>
        <dbReference type="ChEBI" id="CHEBI:30616"/>
    </ligand>
</feature>
<dbReference type="InterPro" id="IPR001341">
    <property type="entry name" value="Asp_kinase"/>
</dbReference>
<dbReference type="FunFam" id="3.30.2130.10:FF:000002">
    <property type="entry name" value="Aspartokinase"/>
    <property type="match status" value="1"/>
</dbReference>
<evidence type="ECO:0000313" key="17">
    <source>
        <dbReference type="Proteomes" id="UP000273143"/>
    </source>
</evidence>
<dbReference type="PANTHER" id="PTHR21499:SF3">
    <property type="entry name" value="ASPARTOKINASE"/>
    <property type="match status" value="1"/>
</dbReference>
<dbReference type="InterPro" id="IPR002912">
    <property type="entry name" value="ACT_dom"/>
</dbReference>
<evidence type="ECO:0000256" key="13">
    <source>
        <dbReference type="RuleBase" id="RU003448"/>
    </source>
</evidence>
<dbReference type="FunFam" id="3.40.1160.10:FF:000002">
    <property type="entry name" value="Aspartokinase"/>
    <property type="match status" value="1"/>
</dbReference>
<dbReference type="NCBIfam" id="NF005154">
    <property type="entry name" value="PRK06635.1-2"/>
    <property type="match status" value="1"/>
</dbReference>
<dbReference type="Pfam" id="PF01842">
    <property type="entry name" value="ACT"/>
    <property type="match status" value="1"/>
</dbReference>
<dbReference type="CDD" id="cd04261">
    <property type="entry name" value="AAK_AKii-LysC-BS"/>
    <property type="match status" value="1"/>
</dbReference>
<dbReference type="NCBIfam" id="TIGR00656">
    <property type="entry name" value="asp_kin_monofn"/>
    <property type="match status" value="1"/>
</dbReference>
<dbReference type="Gene3D" id="3.40.1160.10">
    <property type="entry name" value="Acetylglutamate kinase-like"/>
    <property type="match status" value="1"/>
</dbReference>
<organism evidence="16 17">
    <name type="scientific">Entomomonas moraniae</name>
    <dbReference type="NCBI Taxonomy" id="2213226"/>
    <lineage>
        <taxon>Bacteria</taxon>
        <taxon>Pseudomonadati</taxon>
        <taxon>Pseudomonadota</taxon>
        <taxon>Gammaproteobacteria</taxon>
        <taxon>Pseudomonadales</taxon>
        <taxon>Pseudomonadaceae</taxon>
        <taxon>Entomomonas</taxon>
    </lineage>
</organism>
<dbReference type="NCBIfam" id="NF005155">
    <property type="entry name" value="PRK06635.1-4"/>
    <property type="match status" value="1"/>
</dbReference>
<evidence type="ECO:0000256" key="9">
    <source>
        <dbReference type="ARBA" id="ARBA00022840"/>
    </source>
</evidence>
<evidence type="ECO:0000256" key="7">
    <source>
        <dbReference type="ARBA" id="ARBA00022741"/>
    </source>
</evidence>
<feature type="binding site" evidence="12">
    <location>
        <position position="184"/>
    </location>
    <ligand>
        <name>ATP</name>
        <dbReference type="ChEBI" id="CHEBI:30616"/>
    </ligand>
</feature>
<accession>A0A3S9XDP8</accession>
<evidence type="ECO:0000256" key="12">
    <source>
        <dbReference type="PIRSR" id="PIRSR000726-1"/>
    </source>
</evidence>
<dbReference type="EC" id="2.7.2.4" evidence="13"/>
<dbReference type="InterPro" id="IPR054352">
    <property type="entry name" value="ACT_Aspartokinase"/>
</dbReference>
<dbReference type="Proteomes" id="UP000273143">
    <property type="component" value="Chromosome"/>
</dbReference>
<comment type="pathway">
    <text evidence="3 14">Amino-acid biosynthesis; L-threonine biosynthesis; L-threonine from L-aspartate: step 1/5.</text>
</comment>
<dbReference type="Pfam" id="PF22468">
    <property type="entry name" value="ACT_9"/>
    <property type="match status" value="1"/>
</dbReference>
<sequence length="411" mass="44438">MTLIVQKFGGTSVGSVERIQQVAQKVKKFRENGIDLVIVLSAMSGETNRLIGLAKQVSNRPNLRELDMMVSTGEQVTIALLCMALEELGIPAKSYTGAQVRIQTDSAHTKARILSIDEHRIKADLKEGKVVVVAGFQGVNEYGDITTLGRGGSDTTGVALAAALKADECQIYTDVDGVYTTDPRVAPKAKRLDKITFEEMLEMASLGSKVLQIRSVEFAGKYNVPLRVLHSFKEGNGTLITIDEEVSVEQPIISGIAFSRDEAKLTIRGVPDTPGVASNILGPISAANIEVDMIIQNISRDGTTDFTFTVSRSDYQSALDILNETAKKISAREVAGNLDIAKVSIVGVGMRSHAGVASRMFEVLAKEGINILMISTSEIKISVLIQEKYLELAVRSLHTAFELDAPEKTLD</sequence>
<gene>
    <name evidence="16" type="ORF">DM558_06590</name>
</gene>
<dbReference type="PIRSF" id="PIRSF000726">
    <property type="entry name" value="Asp_kin"/>
    <property type="match status" value="1"/>
</dbReference>